<dbReference type="GO" id="GO:0016787">
    <property type="term" value="F:hydrolase activity"/>
    <property type="evidence" value="ECO:0007669"/>
    <property type="project" value="UniProtKB-KW"/>
</dbReference>
<organism evidence="5 6">
    <name type="scientific">Serinicoccus chungangensis</name>
    <dbReference type="NCBI Taxonomy" id="767452"/>
    <lineage>
        <taxon>Bacteria</taxon>
        <taxon>Bacillati</taxon>
        <taxon>Actinomycetota</taxon>
        <taxon>Actinomycetes</taxon>
        <taxon>Micrococcales</taxon>
        <taxon>Ornithinimicrobiaceae</taxon>
        <taxon>Serinicoccus</taxon>
    </lineage>
</organism>
<dbReference type="InterPro" id="IPR014001">
    <property type="entry name" value="Helicase_ATP-bd"/>
</dbReference>
<dbReference type="PANTHER" id="PTHR45766:SF6">
    <property type="entry name" value="SWI_SNF-RELATED MATRIX-ASSOCIATED ACTIN-DEPENDENT REGULATOR OF CHROMATIN SUBFAMILY A-LIKE PROTEIN 1"/>
    <property type="match status" value="1"/>
</dbReference>
<comment type="caution">
    <text evidence="5">The sequence shown here is derived from an EMBL/GenBank/DDBJ whole genome shotgun (WGS) entry which is preliminary data.</text>
</comment>
<dbReference type="OrthoDB" id="9760715at2"/>
<feature type="region of interest" description="Disordered" evidence="2">
    <location>
        <begin position="196"/>
        <end position="223"/>
    </location>
</feature>
<feature type="domain" description="Helicase C-terminal" evidence="4">
    <location>
        <begin position="732"/>
        <end position="895"/>
    </location>
</feature>
<dbReference type="Pfam" id="PF00176">
    <property type="entry name" value="SNF2-rel_dom"/>
    <property type="match status" value="1"/>
</dbReference>
<dbReference type="SMART" id="SM00487">
    <property type="entry name" value="DEXDc"/>
    <property type="match status" value="1"/>
</dbReference>
<dbReference type="AlphaFoldDB" id="A0A0W8I5H5"/>
<dbReference type="STRING" id="767452.AVL62_00825"/>
<evidence type="ECO:0000313" key="5">
    <source>
        <dbReference type="EMBL" id="KUG53377.1"/>
    </source>
</evidence>
<dbReference type="RefSeq" id="WP_058891385.1">
    <property type="nucleotide sequence ID" value="NZ_LQBL01000028.1"/>
</dbReference>
<dbReference type="GO" id="GO:0005524">
    <property type="term" value="F:ATP binding"/>
    <property type="evidence" value="ECO:0007669"/>
    <property type="project" value="InterPro"/>
</dbReference>
<dbReference type="GO" id="GO:0006281">
    <property type="term" value="P:DNA repair"/>
    <property type="evidence" value="ECO:0007669"/>
    <property type="project" value="TreeGrafter"/>
</dbReference>
<feature type="domain" description="Helicase ATP-binding" evidence="3">
    <location>
        <begin position="492"/>
        <end position="652"/>
    </location>
</feature>
<dbReference type="CDD" id="cd17919">
    <property type="entry name" value="DEXHc_Snf"/>
    <property type="match status" value="1"/>
</dbReference>
<dbReference type="EMBL" id="LQBL01000028">
    <property type="protein sequence ID" value="KUG53377.1"/>
    <property type="molecule type" value="Genomic_DNA"/>
</dbReference>
<evidence type="ECO:0000259" key="4">
    <source>
        <dbReference type="PROSITE" id="PS51194"/>
    </source>
</evidence>
<dbReference type="GO" id="GO:0031297">
    <property type="term" value="P:replication fork processing"/>
    <property type="evidence" value="ECO:0007669"/>
    <property type="project" value="TreeGrafter"/>
</dbReference>
<evidence type="ECO:0008006" key="7">
    <source>
        <dbReference type="Google" id="ProtNLM"/>
    </source>
</evidence>
<evidence type="ECO:0000313" key="6">
    <source>
        <dbReference type="Proteomes" id="UP000054837"/>
    </source>
</evidence>
<dbReference type="SMART" id="SM00490">
    <property type="entry name" value="HELICc"/>
    <property type="match status" value="1"/>
</dbReference>
<evidence type="ECO:0000256" key="2">
    <source>
        <dbReference type="SAM" id="MobiDB-lite"/>
    </source>
</evidence>
<reference evidence="5 6" key="1">
    <citation type="submission" date="2015-12" db="EMBL/GenBank/DDBJ databases">
        <title>Serinicoccus chungangenesis strain CD08_5 genome sequencing and assembly.</title>
        <authorList>
            <person name="Chander A.M."/>
            <person name="Kaur G."/>
            <person name="Nair G.R."/>
            <person name="Dhawan D.K."/>
            <person name="Kochhar R.K."/>
            <person name="Mayilraj S."/>
            <person name="Bhadada S.K."/>
        </authorList>
    </citation>
    <scope>NUCLEOTIDE SEQUENCE [LARGE SCALE GENOMIC DNA]</scope>
    <source>
        <strain evidence="5 6">CD08_5</strain>
    </source>
</reference>
<name>A0A0W8I5H5_9MICO</name>
<keyword evidence="1" id="KW-0378">Hydrolase</keyword>
<dbReference type="Proteomes" id="UP000054837">
    <property type="component" value="Unassembled WGS sequence"/>
</dbReference>
<dbReference type="SUPFAM" id="SSF52540">
    <property type="entry name" value="P-loop containing nucleoside triphosphate hydrolases"/>
    <property type="match status" value="2"/>
</dbReference>
<dbReference type="PANTHER" id="PTHR45766">
    <property type="entry name" value="DNA ANNEALING HELICASE AND ENDONUCLEASE ZRANB3 FAMILY MEMBER"/>
    <property type="match status" value="1"/>
</dbReference>
<dbReference type="PROSITE" id="PS51192">
    <property type="entry name" value="HELICASE_ATP_BIND_1"/>
    <property type="match status" value="1"/>
</dbReference>
<dbReference type="Gene3D" id="3.40.50.10810">
    <property type="entry name" value="Tandem AAA-ATPase domain"/>
    <property type="match status" value="1"/>
</dbReference>
<keyword evidence="6" id="KW-1185">Reference proteome</keyword>
<dbReference type="InterPro" id="IPR001650">
    <property type="entry name" value="Helicase_C-like"/>
</dbReference>
<dbReference type="InterPro" id="IPR038718">
    <property type="entry name" value="SNF2-like_sf"/>
</dbReference>
<sequence length="918" mass="99508">MDRDERARLEVVVAQGERLAPVAERVHAHRQEVTRAADEAGARLTSRMTRLRPSGTRGWRVLALGRGDDVLLGQLVARAALTGLDASEQEVLDDLALRVPRAVDAARALVGLRRLVTFGARRTRAETQARWLLLHQRDWGADPEAWLARMDAQTREPTLPLAPDAALHPHVGLVDLLGGPTDHQQVVALGDAATVVDAPDAPDAPGAPDAPDAPDAPGAPVAPHALDLRDLPAVLPPLATVITRADEARQQALTAGEAVRAVAADRLLAQMPVDRLREATGERLRIGPLTDAGITTVAQVLARDHDAPDLEAVPGVGPVTARRIRGAAQTLRTLALDDAPVRLDPDDRTPQTTRLLERLRTWDLLRQTAKATDLVALAQTLLPLADHVTDRTTHLAVLGDAPVEDLLDLLLPVLERARELRDALARAQQDDPWVDFADRPAHYLALLSELGLVEETGTHGDLPEDVVEAVRAQELDTAYLTVPLRGYQSFAARFALVQEKVLIGDEMGLGKTVEALAVLAHRATEGARWFLVVCPAAVLSSWVREVDAKTGLEPRRLHGTDRQAELARWRADGGVAVTTYSTLASLGEDLGGFEVDALVVDEAHYVKNPTAQRSRRVAALVARTQHVLLLTGTPLENRVGEFATLVGYLRPDLLDGLGDSPVDFRRRIAPVYLRRNTEDVLVELPELVEVEEWLELSAADEVAYRDAVAAGSFMAMRRAAFASGRRSAKLAHLLEVVAEAEENGRRVIVFSYFRDVLDRVAASLPGPVFGPLTGSVPPARRQQVVDDFSRAAGGAALVAQIQAVGVGLNIQAASVVVLCEPQLKPTTEWQAVARARRMGQLQTVQVHRLLTEDSVDERLVELLSAKAGTFDRYARISETAQSAPEAFDLSEADLARRVVAAERARLFPDEDGTVMMGR</sequence>
<dbReference type="InterPro" id="IPR027417">
    <property type="entry name" value="P-loop_NTPase"/>
</dbReference>
<proteinExistence type="predicted"/>
<dbReference type="InterPro" id="IPR000330">
    <property type="entry name" value="SNF2_N"/>
</dbReference>
<dbReference type="Gene3D" id="3.40.50.300">
    <property type="entry name" value="P-loop containing nucleotide triphosphate hydrolases"/>
    <property type="match status" value="1"/>
</dbReference>
<dbReference type="CDD" id="cd18793">
    <property type="entry name" value="SF2_C_SNF"/>
    <property type="match status" value="1"/>
</dbReference>
<protein>
    <recommendedName>
        <fullName evidence="7">Helicase SNF2</fullName>
    </recommendedName>
</protein>
<dbReference type="PROSITE" id="PS51194">
    <property type="entry name" value="HELICASE_CTER"/>
    <property type="match status" value="1"/>
</dbReference>
<evidence type="ECO:0000259" key="3">
    <source>
        <dbReference type="PROSITE" id="PS51192"/>
    </source>
</evidence>
<dbReference type="InterPro" id="IPR049730">
    <property type="entry name" value="SNF2/RAD54-like_C"/>
</dbReference>
<accession>A0A0W8I5H5</accession>
<dbReference type="Pfam" id="PF00271">
    <property type="entry name" value="Helicase_C"/>
    <property type="match status" value="1"/>
</dbReference>
<evidence type="ECO:0000256" key="1">
    <source>
        <dbReference type="ARBA" id="ARBA00022801"/>
    </source>
</evidence>
<gene>
    <name evidence="5" type="ORF">AVL62_00825</name>
</gene>